<dbReference type="AlphaFoldDB" id="A0A926EHK1"/>
<dbReference type="PANTHER" id="PTHR11079:SF161">
    <property type="entry name" value="CMP_DCMP-TYPE DEAMINASE DOMAIN-CONTAINING PROTEIN"/>
    <property type="match status" value="1"/>
</dbReference>
<keyword evidence="5" id="KW-1185">Reference proteome</keyword>
<evidence type="ECO:0000256" key="2">
    <source>
        <dbReference type="ARBA" id="ARBA00022833"/>
    </source>
</evidence>
<comment type="caution">
    <text evidence="4">The sequence shown here is derived from an EMBL/GenBank/DDBJ whole genome shotgun (WGS) entry which is preliminary data.</text>
</comment>
<accession>A0A926EHK1</accession>
<dbReference type="PROSITE" id="PS00903">
    <property type="entry name" value="CYT_DCMP_DEAMINASES_1"/>
    <property type="match status" value="1"/>
</dbReference>
<reference evidence="4" key="1">
    <citation type="submission" date="2020-08" db="EMBL/GenBank/DDBJ databases">
        <title>Genome public.</title>
        <authorList>
            <person name="Liu C."/>
            <person name="Sun Q."/>
        </authorList>
    </citation>
    <scope>NUCLEOTIDE SEQUENCE</scope>
    <source>
        <strain evidence="4">NSJ-12</strain>
    </source>
</reference>
<dbReference type="RefSeq" id="WP_177671003.1">
    <property type="nucleotide sequence ID" value="NZ_JACRSY010000003.1"/>
</dbReference>
<keyword evidence="1" id="KW-0479">Metal-binding</keyword>
<evidence type="ECO:0000259" key="3">
    <source>
        <dbReference type="PROSITE" id="PS51747"/>
    </source>
</evidence>
<dbReference type="SUPFAM" id="SSF53927">
    <property type="entry name" value="Cytidine deaminase-like"/>
    <property type="match status" value="1"/>
</dbReference>
<sequence>MKDLEHAKYIKRCIEISIESLKNGNHPFGALIVDNEGRIIIESGNIEVTDKECTGHAETTAMRKAVKHYSKDFLWNCTLYSTAEPCCMCTGAIYWGNVGRIVYGISEKKLLELTGSDAENPTFDMPCREIIARGQKPIEVIGPIADDELAKEIVEPHIGYWNNK</sequence>
<name>A0A926EHK1_9FIRM</name>
<dbReference type="PANTHER" id="PTHR11079">
    <property type="entry name" value="CYTOSINE DEAMINASE FAMILY MEMBER"/>
    <property type="match status" value="1"/>
</dbReference>
<evidence type="ECO:0000313" key="5">
    <source>
        <dbReference type="Proteomes" id="UP000655830"/>
    </source>
</evidence>
<keyword evidence="2" id="KW-0862">Zinc</keyword>
<protein>
    <submittedName>
        <fullName evidence="4">Nucleoside deaminase</fullName>
    </submittedName>
</protein>
<proteinExistence type="predicted"/>
<evidence type="ECO:0000256" key="1">
    <source>
        <dbReference type="ARBA" id="ARBA00022723"/>
    </source>
</evidence>
<evidence type="ECO:0000313" key="4">
    <source>
        <dbReference type="EMBL" id="MBC8578357.1"/>
    </source>
</evidence>
<dbReference type="Pfam" id="PF00383">
    <property type="entry name" value="dCMP_cyt_deam_1"/>
    <property type="match status" value="1"/>
</dbReference>
<dbReference type="InterPro" id="IPR016192">
    <property type="entry name" value="APOBEC/CMP_deaminase_Zn-bd"/>
</dbReference>
<dbReference type="EMBL" id="JACRSY010000003">
    <property type="protein sequence ID" value="MBC8578357.1"/>
    <property type="molecule type" value="Genomic_DNA"/>
</dbReference>
<dbReference type="Proteomes" id="UP000655830">
    <property type="component" value="Unassembled WGS sequence"/>
</dbReference>
<feature type="domain" description="CMP/dCMP-type deaminase" evidence="3">
    <location>
        <begin position="4"/>
        <end position="117"/>
    </location>
</feature>
<dbReference type="GO" id="GO:0047974">
    <property type="term" value="F:guanosine deaminase activity"/>
    <property type="evidence" value="ECO:0007669"/>
    <property type="project" value="TreeGrafter"/>
</dbReference>
<gene>
    <name evidence="4" type="ORF">H8718_02210</name>
</gene>
<dbReference type="GO" id="GO:0008270">
    <property type="term" value="F:zinc ion binding"/>
    <property type="evidence" value="ECO:0007669"/>
    <property type="project" value="InterPro"/>
</dbReference>
<dbReference type="CDD" id="cd01285">
    <property type="entry name" value="nucleoside_deaminase"/>
    <property type="match status" value="1"/>
</dbReference>
<dbReference type="PROSITE" id="PS51747">
    <property type="entry name" value="CYT_DCMP_DEAMINASES_2"/>
    <property type="match status" value="1"/>
</dbReference>
<dbReference type="InterPro" id="IPR016193">
    <property type="entry name" value="Cytidine_deaminase-like"/>
</dbReference>
<dbReference type="GO" id="GO:0006152">
    <property type="term" value="P:purine nucleoside catabolic process"/>
    <property type="evidence" value="ECO:0007669"/>
    <property type="project" value="TreeGrafter"/>
</dbReference>
<dbReference type="Gene3D" id="3.40.140.10">
    <property type="entry name" value="Cytidine Deaminase, domain 2"/>
    <property type="match status" value="1"/>
</dbReference>
<organism evidence="4 5">
    <name type="scientific">Zhenhengia yiwuensis</name>
    <dbReference type="NCBI Taxonomy" id="2763666"/>
    <lineage>
        <taxon>Bacteria</taxon>
        <taxon>Bacillati</taxon>
        <taxon>Bacillota</taxon>
        <taxon>Clostridia</taxon>
        <taxon>Lachnospirales</taxon>
        <taxon>Lachnospiraceae</taxon>
        <taxon>Zhenhengia</taxon>
    </lineage>
</organism>
<dbReference type="InterPro" id="IPR002125">
    <property type="entry name" value="CMP_dCMP_dom"/>
</dbReference>